<organism evidence="2 3">
    <name type="scientific">Azospirillum lipoferum (strain 4B)</name>
    <dbReference type="NCBI Taxonomy" id="862719"/>
    <lineage>
        <taxon>Bacteria</taxon>
        <taxon>Pseudomonadati</taxon>
        <taxon>Pseudomonadota</taxon>
        <taxon>Alphaproteobacteria</taxon>
        <taxon>Rhodospirillales</taxon>
        <taxon>Azospirillaceae</taxon>
        <taxon>Azospirillum</taxon>
    </lineage>
</organism>
<reference evidence="3" key="1">
    <citation type="journal article" date="2011" name="PLoS Genet.">
        <title>Azospirillum genomes reveal transition of bacteria from aquatic to terrestrial environments.</title>
        <authorList>
            <person name="Wisniewski-Dye F."/>
            <person name="Borziak K."/>
            <person name="Khalsa-Moyers G."/>
            <person name="Alexandre G."/>
            <person name="Sukharnikov L.O."/>
            <person name="Wuichet K."/>
            <person name="Hurst G.B."/>
            <person name="McDonald W.H."/>
            <person name="Robertson J.S."/>
            <person name="Barbe V."/>
            <person name="Calteau A."/>
            <person name="Rouy Z."/>
            <person name="Mangenot S."/>
            <person name="Prigent-Combaret C."/>
            <person name="Normand P."/>
            <person name="Boyer M."/>
            <person name="Siguier P."/>
            <person name="Dessaux Y."/>
            <person name="Elmerich C."/>
            <person name="Condemine G."/>
            <person name="Krishnen G."/>
            <person name="Kennedy I."/>
            <person name="Paterson A.H."/>
            <person name="Gonzalez V."/>
            <person name="Mavingui P."/>
            <person name="Zhulin I.B."/>
        </authorList>
    </citation>
    <scope>NUCLEOTIDE SEQUENCE [LARGE SCALE GENOMIC DNA]</scope>
    <source>
        <strain evidence="3">4B</strain>
    </source>
</reference>
<geneLocation type="plasmid" evidence="2 3">
    <name>AZO_p2</name>
</geneLocation>
<dbReference type="KEGG" id="ali:AZOLI_p20029"/>
<evidence type="ECO:0000313" key="3">
    <source>
        <dbReference type="Proteomes" id="UP000005667"/>
    </source>
</evidence>
<evidence type="ECO:0000256" key="1">
    <source>
        <dbReference type="SAM" id="MobiDB-lite"/>
    </source>
</evidence>
<dbReference type="HOGENOM" id="CLU_1375758_0_0_5"/>
<dbReference type="RefSeq" id="WP_014188674.1">
    <property type="nucleotide sequence ID" value="NC_016586.1"/>
</dbReference>
<protein>
    <submittedName>
        <fullName evidence="2">Uncharacterized protein</fullName>
    </submittedName>
</protein>
<gene>
    <name evidence="2" type="ordered locus">AZOLI_p20029</name>
</gene>
<feature type="compositionally biased region" description="Acidic residues" evidence="1">
    <location>
        <begin position="185"/>
        <end position="198"/>
    </location>
</feature>
<evidence type="ECO:0000313" key="2">
    <source>
        <dbReference type="EMBL" id="CBS89228.1"/>
    </source>
</evidence>
<feature type="region of interest" description="Disordered" evidence="1">
    <location>
        <begin position="172"/>
        <end position="198"/>
    </location>
</feature>
<dbReference type="Proteomes" id="UP000005667">
    <property type="component" value="Plasmid AZO_p2"/>
</dbReference>
<name>G7ZCA8_AZOL4</name>
<keyword evidence="2" id="KW-0614">Plasmid</keyword>
<proteinExistence type="predicted"/>
<dbReference type="AlphaFoldDB" id="G7ZCA8"/>
<dbReference type="EMBL" id="FQ311870">
    <property type="protein sequence ID" value="CBS89228.1"/>
    <property type="molecule type" value="Genomic_DNA"/>
</dbReference>
<sequence length="198" mass="20943">MTKGKFAELVGRSPAAVSGWIREGKLHGNALVGEGRYALVNVEVALQQLGPALDLGQQLAQSRPIIGGGTGAEKPGSDQERLLKARADREELALQKERAEAAEASGRWMLTEAAMVEWSRQLAELVHATETWLVTEAAEECARAAASGAGPKELGAILRRSYTGLRQRLADVAASGAGKTSHDVSDDDEDADLEGTAE</sequence>
<accession>G7ZCA8</accession>
<dbReference type="OrthoDB" id="7852579at2"/>
<keyword evidence="3" id="KW-1185">Reference proteome</keyword>